<proteinExistence type="predicted"/>
<name>A0ABY2Z902_9GAMM</name>
<sequence length="106" mass="11923">MTKIKFILPLLLILAAAAWWLMPHESDEETAYYIAVFCAISHKDEQQLAPQMQKVIEGSNSDYALQKNSYKPALGSSVIGRWQQLTPDAKQRAAEDSAACQELLKR</sequence>
<evidence type="ECO:0000313" key="2">
    <source>
        <dbReference type="Proteomes" id="UP000316142"/>
    </source>
</evidence>
<dbReference type="RefSeq" id="WP_140923635.1">
    <property type="nucleotide sequence ID" value="NZ_CP122311.1"/>
</dbReference>
<evidence type="ECO:0000313" key="1">
    <source>
        <dbReference type="EMBL" id="TPV29040.1"/>
    </source>
</evidence>
<gene>
    <name evidence="1" type="ORF">FJW00_08850</name>
</gene>
<protein>
    <submittedName>
        <fullName evidence="1">Uncharacterized protein</fullName>
    </submittedName>
</protein>
<comment type="caution">
    <text evidence="1">The sequence shown here is derived from an EMBL/GenBank/DDBJ whole genome shotgun (WGS) entry which is preliminary data.</text>
</comment>
<organism evidence="1 2">
    <name type="scientific">Pantoea anthophila</name>
    <dbReference type="NCBI Taxonomy" id="470931"/>
    <lineage>
        <taxon>Bacteria</taxon>
        <taxon>Pseudomonadati</taxon>
        <taxon>Pseudomonadota</taxon>
        <taxon>Gammaproteobacteria</taxon>
        <taxon>Enterobacterales</taxon>
        <taxon>Erwiniaceae</taxon>
        <taxon>Pantoea</taxon>
    </lineage>
</organism>
<dbReference type="EMBL" id="VHIZ01000037">
    <property type="protein sequence ID" value="TPV29040.1"/>
    <property type="molecule type" value="Genomic_DNA"/>
</dbReference>
<keyword evidence="2" id="KW-1185">Reference proteome</keyword>
<dbReference type="Proteomes" id="UP000316142">
    <property type="component" value="Unassembled WGS sequence"/>
</dbReference>
<reference evidence="1 2" key="1">
    <citation type="submission" date="2019-06" db="EMBL/GenBank/DDBJ databases">
        <title>Taxogenomics and systematics of the genus Pantoea.</title>
        <authorList>
            <person name="Tambong J.T."/>
        </authorList>
    </citation>
    <scope>NUCLEOTIDE SEQUENCE [LARGE SCALE GENOMIC DNA]</scope>
    <source>
        <strain evidence="1 2">LMG 2558</strain>
    </source>
</reference>
<accession>A0ABY2Z902</accession>